<dbReference type="InterPro" id="IPR016039">
    <property type="entry name" value="Thiolase-like"/>
</dbReference>
<dbReference type="CDD" id="cd00833">
    <property type="entry name" value="PKS"/>
    <property type="match status" value="1"/>
</dbReference>
<dbReference type="Gene3D" id="3.30.70.3290">
    <property type="match status" value="1"/>
</dbReference>
<dbReference type="SMART" id="SM00825">
    <property type="entry name" value="PKS_KS"/>
    <property type="match status" value="1"/>
</dbReference>
<keyword evidence="3" id="KW-0808">Transferase</keyword>
<dbReference type="Gene3D" id="3.40.366.10">
    <property type="entry name" value="Malonyl-Coenzyme A Acyl Carrier Protein, domain 2"/>
    <property type="match status" value="1"/>
</dbReference>
<keyword evidence="2" id="KW-0597">Phosphoprotein</keyword>
<dbReference type="SUPFAM" id="SSF53901">
    <property type="entry name" value="Thiolase-like"/>
    <property type="match status" value="1"/>
</dbReference>
<dbReference type="InterPro" id="IPR001227">
    <property type="entry name" value="Ac_transferase_dom_sf"/>
</dbReference>
<accession>C5IKY1</accession>
<dbReference type="GO" id="GO:0004312">
    <property type="term" value="F:fatty acid synthase activity"/>
    <property type="evidence" value="ECO:0007669"/>
    <property type="project" value="TreeGrafter"/>
</dbReference>
<dbReference type="InterPro" id="IPR020841">
    <property type="entry name" value="PKS_Beta-ketoAc_synthase_dom"/>
</dbReference>
<dbReference type="GO" id="GO:0044550">
    <property type="term" value="P:secondary metabolite biosynthetic process"/>
    <property type="evidence" value="ECO:0007669"/>
    <property type="project" value="TreeGrafter"/>
</dbReference>
<feature type="non-terminal residue" evidence="5">
    <location>
        <position position="243"/>
    </location>
</feature>
<dbReference type="InterPro" id="IPR050091">
    <property type="entry name" value="PKS_NRPS_Biosynth_Enz"/>
</dbReference>
<organism evidence="5">
    <name type="scientific">Calonectria kyotensis</name>
    <name type="common">Cylindrocladium floridanum</name>
    <name type="synonym">Calonectria uniseptata</name>
    <dbReference type="NCBI Taxonomy" id="40623"/>
    <lineage>
        <taxon>Eukaryota</taxon>
        <taxon>Fungi</taxon>
        <taxon>Dikarya</taxon>
        <taxon>Ascomycota</taxon>
        <taxon>Pezizomycotina</taxon>
        <taxon>Sordariomycetes</taxon>
        <taxon>Hypocreomycetidae</taxon>
        <taxon>Hypocreales</taxon>
        <taxon>Nectriaceae</taxon>
        <taxon>Calonectria</taxon>
        <taxon>Calonectria kyotensis species complex</taxon>
    </lineage>
</organism>
<evidence type="ECO:0000256" key="2">
    <source>
        <dbReference type="ARBA" id="ARBA00022553"/>
    </source>
</evidence>
<dbReference type="InterPro" id="IPR014031">
    <property type="entry name" value="Ketoacyl_synth_C"/>
</dbReference>
<dbReference type="PANTHER" id="PTHR43775:SF20">
    <property type="entry name" value="HYBRID PKS-NRPS SYNTHETASE APDA"/>
    <property type="match status" value="1"/>
</dbReference>
<evidence type="ECO:0000256" key="3">
    <source>
        <dbReference type="ARBA" id="ARBA00022679"/>
    </source>
</evidence>
<sequence>EGHGTGTKAGDPKEAAAISQCFGKRDDDVPLYVGSVKTVIGHTEGAAGLAGLLKGSGIIQSGLIPPNLLFNKLNPAIEPLYHGLHVPTALKPWPTLPEGVPRRVSVNSFGFGGSNAHAILEEYRPKAITAAVEASHEPFTPFIFSAVSEGSLVAQLESYSEYLEKNADVSPSDLAWTLQSRRSQFPYKVAFSAKTTEQLKSKIDEKLADLKRVAGSTVGIRSNIKYEGAPRVLGVFTGQGAQW</sequence>
<reference evidence="5" key="1">
    <citation type="submission" date="2009-04" db="EMBL/GenBank/DDBJ databases">
        <authorList>
            <person name="Jumpathong J."/>
            <person name="Fujii I."/>
            <person name="Seshime Y."/>
            <person name="Peberdy J."/>
            <person name="Lumyong S."/>
        </authorList>
    </citation>
    <scope>NUCLEOTIDE SEQUENCE</scope>
    <source>
        <strain evidence="5">MSN039</strain>
    </source>
</reference>
<dbReference type="Pfam" id="PF02801">
    <property type="entry name" value="Ketoacyl-synt_C"/>
    <property type="match status" value="1"/>
</dbReference>
<dbReference type="InterPro" id="IPR032821">
    <property type="entry name" value="PKS_assoc"/>
</dbReference>
<dbReference type="PANTHER" id="PTHR43775">
    <property type="entry name" value="FATTY ACID SYNTHASE"/>
    <property type="match status" value="1"/>
</dbReference>
<dbReference type="Pfam" id="PF16197">
    <property type="entry name" value="KAsynt_C_assoc"/>
    <property type="match status" value="1"/>
</dbReference>
<evidence type="ECO:0000256" key="1">
    <source>
        <dbReference type="ARBA" id="ARBA00022450"/>
    </source>
</evidence>
<dbReference type="EMBL" id="FJ951027">
    <property type="protein sequence ID" value="ACR82786.1"/>
    <property type="molecule type" value="Genomic_DNA"/>
</dbReference>
<name>C5IKY1_CALKY</name>
<dbReference type="Gene3D" id="3.40.47.10">
    <property type="match status" value="1"/>
</dbReference>
<dbReference type="PROSITE" id="PS52004">
    <property type="entry name" value="KS3_2"/>
    <property type="match status" value="1"/>
</dbReference>
<protein>
    <submittedName>
        <fullName evidence="5">Polyketide synthase</fullName>
    </submittedName>
</protein>
<keyword evidence="1" id="KW-0596">Phosphopantetheine</keyword>
<proteinExistence type="predicted"/>
<feature type="non-terminal residue" evidence="5">
    <location>
        <position position="1"/>
    </location>
</feature>
<evidence type="ECO:0000313" key="5">
    <source>
        <dbReference type="EMBL" id="ACR82786.1"/>
    </source>
</evidence>
<dbReference type="AlphaFoldDB" id="C5IKY1"/>
<dbReference type="GO" id="GO:0006633">
    <property type="term" value="P:fatty acid biosynthetic process"/>
    <property type="evidence" value="ECO:0007669"/>
    <property type="project" value="TreeGrafter"/>
</dbReference>
<evidence type="ECO:0000259" key="4">
    <source>
        <dbReference type="PROSITE" id="PS52004"/>
    </source>
</evidence>
<feature type="domain" description="Ketosynthase family 3 (KS3)" evidence="4">
    <location>
        <begin position="1"/>
        <end position="122"/>
    </location>
</feature>